<dbReference type="Pfam" id="PF07660">
    <property type="entry name" value="STN"/>
    <property type="match status" value="1"/>
</dbReference>
<dbReference type="InterPro" id="IPR011662">
    <property type="entry name" value="Secretin/TonB_short_N"/>
</dbReference>
<keyword evidence="5" id="KW-0410">Iron transport</keyword>
<dbReference type="PANTHER" id="PTHR32552">
    <property type="entry name" value="FERRICHROME IRON RECEPTOR-RELATED"/>
    <property type="match status" value="1"/>
</dbReference>
<dbReference type="CDD" id="cd01347">
    <property type="entry name" value="ligand_gated_channel"/>
    <property type="match status" value="1"/>
</dbReference>
<dbReference type="AlphaFoldDB" id="A0A7T2S246"/>
<keyword evidence="10 15" id="KW-0798">TonB box</keyword>
<evidence type="ECO:0000256" key="7">
    <source>
        <dbReference type="ARBA" id="ARBA00022729"/>
    </source>
</evidence>
<keyword evidence="3 14" id="KW-0813">Transport</keyword>
<protein>
    <submittedName>
        <fullName evidence="18">TonB-dependent siderophore receptor</fullName>
    </submittedName>
</protein>
<evidence type="ECO:0000256" key="8">
    <source>
        <dbReference type="ARBA" id="ARBA00023004"/>
    </source>
</evidence>
<accession>A0A7T2S246</accession>
<dbReference type="GO" id="GO:0015891">
    <property type="term" value="P:siderophore transport"/>
    <property type="evidence" value="ECO:0007669"/>
    <property type="project" value="InterPro"/>
</dbReference>
<dbReference type="SUPFAM" id="SSF56935">
    <property type="entry name" value="Porins"/>
    <property type="match status" value="1"/>
</dbReference>
<proteinExistence type="inferred from homology"/>
<dbReference type="GO" id="GO:0009279">
    <property type="term" value="C:cell outer membrane"/>
    <property type="evidence" value="ECO:0007669"/>
    <property type="project" value="UniProtKB-SubCell"/>
</dbReference>
<feature type="domain" description="Secretin/TonB short N-terminal" evidence="17">
    <location>
        <begin position="91"/>
        <end position="142"/>
    </location>
</feature>
<evidence type="ECO:0000256" key="11">
    <source>
        <dbReference type="ARBA" id="ARBA00023136"/>
    </source>
</evidence>
<dbReference type="Gene3D" id="2.40.170.20">
    <property type="entry name" value="TonB-dependent receptor, beta-barrel domain"/>
    <property type="match status" value="1"/>
</dbReference>
<evidence type="ECO:0000256" key="1">
    <source>
        <dbReference type="ARBA" id="ARBA00004571"/>
    </source>
</evidence>
<keyword evidence="6 14" id="KW-0812">Transmembrane</keyword>
<dbReference type="InterPro" id="IPR039426">
    <property type="entry name" value="TonB-dep_rcpt-like"/>
</dbReference>
<dbReference type="GO" id="GO:0038023">
    <property type="term" value="F:signaling receptor activity"/>
    <property type="evidence" value="ECO:0007669"/>
    <property type="project" value="InterPro"/>
</dbReference>
<keyword evidence="9" id="KW-0406">Ion transport</keyword>
<gene>
    <name evidence="18" type="ORF">I6G66_25260</name>
</gene>
<dbReference type="InterPro" id="IPR037066">
    <property type="entry name" value="Plug_dom_sf"/>
</dbReference>
<keyword evidence="7" id="KW-0732">Signal</keyword>
<comment type="similarity">
    <text evidence="2 14 15">Belongs to the TonB-dependent receptor family.</text>
</comment>
<dbReference type="PROSITE" id="PS52016">
    <property type="entry name" value="TONB_DEPENDENT_REC_3"/>
    <property type="match status" value="1"/>
</dbReference>
<keyword evidence="4 14" id="KW-1134">Transmembrane beta strand</keyword>
<evidence type="ECO:0000256" key="6">
    <source>
        <dbReference type="ARBA" id="ARBA00022692"/>
    </source>
</evidence>
<dbReference type="Gene3D" id="3.55.50.30">
    <property type="match status" value="1"/>
</dbReference>
<evidence type="ECO:0000256" key="9">
    <source>
        <dbReference type="ARBA" id="ARBA00023065"/>
    </source>
</evidence>
<comment type="subcellular location">
    <subcellularLocation>
        <location evidence="1 14">Cell outer membrane</location>
        <topology evidence="1 14">Multi-pass membrane protein</topology>
    </subcellularLocation>
</comment>
<dbReference type="InterPro" id="IPR036942">
    <property type="entry name" value="Beta-barrel_TonB_sf"/>
</dbReference>
<dbReference type="Pfam" id="PF07715">
    <property type="entry name" value="Plug"/>
    <property type="match status" value="1"/>
</dbReference>
<sequence>MYQGQSRERFENNNGKLAAHRARSVRTQECGPVLRPSLVAVLVSAAVAVMAVSPGEALAQPAAAMEARQPFHIAAQPLLEALKAFGRQTQAQVLFDDGLVEGRQGAAVSGNLSAREALARLLAGTGLVAVSTQPGTFTIQTAAAAASKVTLAEVTVTAQADANGATEGTGSYTADRVRTATKLDLSIRETPQSVSVVTQQQMRDANMQSLDDVTDALVGVTYSQLGTERSYFYSRGFQVTDLQIDGLSTSMAESFSADAMSLNNMAIYDRVEVVRGANGLLQGSGNPSAVINLVRKRPTREFQMSAEVGAGSWADYRAQFDVSGPLNAQGTVRGRAVLLNNQANSFRQGAEADNRMLYAIVETDLGAATTASLGFSAQRDNHQGYDWGGFNTREDGSFYPLDRSASQAGPDAHLNRDNYTVFGDVKHRLGNGWSLAAAFNAVRSKASFVANYPARISGDSHALTWVDAEYTDKQFALDLHATGPYTLFGRQHQLMLGLSTRRDNFDYDIYAPRGSQTIDVTGFDFSSIRVPGFSSTPSVYALERNEKGASIATRLRATEALSFIVGSRLSWSDYSSRSPYTTASFDSGRQFIPYAGVVHDLSPAHALYASYTDIYSIQQYYSPSGLLDPVKGKNYEAGVKSQLFDGRLQTALAVFQTDQLNLPVALSMASTCGLSGGARCYTEGAKVRNRGIDLEVTGSPAPGWNVAAGFTFSDPKYVAGPNAGKHYNTTLPRKVFKLSTDYRLPGGRWRVGGSVQAQSAMSHDGAGFRIQQGGYTLLNLHAGYQFTSRLRLQVNVRNALDKHYYQTIPTNNNYGGVFAGTPRSFAVTLRYDY</sequence>
<keyword evidence="11 14" id="KW-0472">Membrane</keyword>
<evidence type="ECO:0000256" key="14">
    <source>
        <dbReference type="PROSITE-ProRule" id="PRU01360"/>
    </source>
</evidence>
<evidence type="ECO:0000256" key="16">
    <source>
        <dbReference type="SAM" id="MobiDB-lite"/>
    </source>
</evidence>
<organism evidence="18 19">
    <name type="scientific">Delftia acidovorans</name>
    <name type="common">Pseudomonas acidovorans</name>
    <name type="synonym">Comamonas acidovorans</name>
    <dbReference type="NCBI Taxonomy" id="80866"/>
    <lineage>
        <taxon>Bacteria</taxon>
        <taxon>Pseudomonadati</taxon>
        <taxon>Pseudomonadota</taxon>
        <taxon>Betaproteobacteria</taxon>
        <taxon>Burkholderiales</taxon>
        <taxon>Comamonadaceae</taxon>
        <taxon>Delftia</taxon>
    </lineage>
</organism>
<evidence type="ECO:0000256" key="10">
    <source>
        <dbReference type="ARBA" id="ARBA00023077"/>
    </source>
</evidence>
<feature type="compositionally biased region" description="Basic and acidic residues" evidence="16">
    <location>
        <begin position="1"/>
        <end position="11"/>
    </location>
</feature>
<reference evidence="18 19" key="1">
    <citation type="submission" date="2020-12" db="EMBL/GenBank/DDBJ databases">
        <title>FDA dAtabase for Regulatory Grade micrObial Sequences (FDA-ARGOS): Supporting development and validation of Infectious Disease Dx tests.</title>
        <authorList>
            <person name="Sproer C."/>
            <person name="Gronow S."/>
            <person name="Severitt S."/>
            <person name="Schroder I."/>
            <person name="Tallon L."/>
            <person name="Sadzewicz L."/>
            <person name="Zhao X."/>
            <person name="Boylan J."/>
            <person name="Ott S."/>
            <person name="Bowen H."/>
            <person name="Vavikolanu K."/>
            <person name="Mehta A."/>
            <person name="Aluvathingal J."/>
            <person name="Nadendla S."/>
            <person name="Lowell S."/>
            <person name="Myers T."/>
            <person name="Yan Y."/>
            <person name="Sichtig H."/>
        </authorList>
    </citation>
    <scope>NUCLEOTIDE SEQUENCE [LARGE SCALE GENOMIC DNA]</scope>
    <source>
        <strain evidence="18 19">FDAARGOS_909</strain>
    </source>
</reference>
<evidence type="ECO:0000313" key="19">
    <source>
        <dbReference type="Proteomes" id="UP000594778"/>
    </source>
</evidence>
<keyword evidence="13 14" id="KW-0998">Cell outer membrane</keyword>
<evidence type="ECO:0000256" key="4">
    <source>
        <dbReference type="ARBA" id="ARBA00022452"/>
    </source>
</evidence>
<evidence type="ECO:0000313" key="18">
    <source>
        <dbReference type="EMBL" id="QPS07551.1"/>
    </source>
</evidence>
<dbReference type="SMART" id="SM00965">
    <property type="entry name" value="STN"/>
    <property type="match status" value="1"/>
</dbReference>
<feature type="region of interest" description="Disordered" evidence="16">
    <location>
        <begin position="1"/>
        <end position="22"/>
    </location>
</feature>
<dbReference type="PANTHER" id="PTHR32552:SF74">
    <property type="entry name" value="HYDROXAMATE SIDEROPHORE RECEPTOR FHUE"/>
    <property type="match status" value="1"/>
</dbReference>
<keyword evidence="12 18" id="KW-0675">Receptor</keyword>
<evidence type="ECO:0000256" key="15">
    <source>
        <dbReference type="RuleBase" id="RU003357"/>
    </source>
</evidence>
<dbReference type="InterPro" id="IPR012910">
    <property type="entry name" value="Plug_dom"/>
</dbReference>
<evidence type="ECO:0000256" key="3">
    <source>
        <dbReference type="ARBA" id="ARBA00022448"/>
    </source>
</evidence>
<dbReference type="InterPro" id="IPR000531">
    <property type="entry name" value="Beta-barrel_TonB"/>
</dbReference>
<dbReference type="EMBL" id="CP065668">
    <property type="protein sequence ID" value="QPS07551.1"/>
    <property type="molecule type" value="Genomic_DNA"/>
</dbReference>
<name>A0A7T2S246_DELAC</name>
<dbReference type="InterPro" id="IPR010105">
    <property type="entry name" value="TonB_sidphr_rcpt"/>
</dbReference>
<dbReference type="NCBIfam" id="TIGR01783">
    <property type="entry name" value="TonB-siderophor"/>
    <property type="match status" value="1"/>
</dbReference>
<dbReference type="GO" id="GO:0015344">
    <property type="term" value="F:siderophore uptake transmembrane transporter activity"/>
    <property type="evidence" value="ECO:0007669"/>
    <property type="project" value="TreeGrafter"/>
</dbReference>
<keyword evidence="8" id="KW-0408">Iron</keyword>
<evidence type="ECO:0000256" key="5">
    <source>
        <dbReference type="ARBA" id="ARBA00022496"/>
    </source>
</evidence>
<dbReference type="FunFam" id="2.170.130.10:FF:000010">
    <property type="entry name" value="Ferripyoverdine receptor"/>
    <property type="match status" value="1"/>
</dbReference>
<dbReference type="Pfam" id="PF00593">
    <property type="entry name" value="TonB_dep_Rec_b-barrel"/>
    <property type="match status" value="1"/>
</dbReference>
<dbReference type="Gene3D" id="2.170.130.10">
    <property type="entry name" value="TonB-dependent receptor, plug domain"/>
    <property type="match status" value="1"/>
</dbReference>
<evidence type="ECO:0000259" key="17">
    <source>
        <dbReference type="SMART" id="SM00965"/>
    </source>
</evidence>
<dbReference type="Proteomes" id="UP000594778">
    <property type="component" value="Chromosome"/>
</dbReference>
<evidence type="ECO:0000256" key="13">
    <source>
        <dbReference type="ARBA" id="ARBA00023237"/>
    </source>
</evidence>
<evidence type="ECO:0000256" key="2">
    <source>
        <dbReference type="ARBA" id="ARBA00009810"/>
    </source>
</evidence>
<evidence type="ECO:0000256" key="12">
    <source>
        <dbReference type="ARBA" id="ARBA00023170"/>
    </source>
</evidence>